<dbReference type="RefSeq" id="XP_031008022.1">
    <property type="nucleotide sequence ID" value="XM_031147887.1"/>
</dbReference>
<comment type="similarity">
    <text evidence="1">Belongs to the CCM1 family.</text>
</comment>
<evidence type="ECO:0000313" key="6">
    <source>
        <dbReference type="EMBL" id="TVY29234.1"/>
    </source>
</evidence>
<sequence length="794" mass="90589">MRSQLTRSVFRGLLSTEGLVLRCHASIPTRRASRWRRGSYAGGEMSVAGGIQQRSLFGFSRKEERKPKDPEFVPGLETFIEFSNMQRIGARLPLVPDIVRAWQRFFDYKNQKKEPLNRLQAVQILRTFNYLKEVQTEEGVYDLSIVALKNARRALLLMPKDNEVDLHSELARGIYDELVRRGRWQLADVGYLVGVLTRTGDTTAALKLVQEHYAELTTVETDAPTSSSKAKFIWKLILAGFAKENNETELLKTLEIMGDGFPHNLDTQKIMTCFYAERDDVEATKMWFGKPGADGQPLRKTSPRTLTAIMEFSIRNNELDWCKQCFRDVVERDPTKEQWDIVLQWAAGAVGKGVEDVEQMMEVMSKRNPDLQPDITTINGLVSLAISQKDPYLAERYIALGLKSNIQPNARTFILQMNYRVDAGDLRGAQSAYESLQGEEILDDEDLPAINHYIRALCASKTNYYDSITSILQDLEARKARLEADTVSAVAMLYMSHSQIDDIYDLLQTNSYHYTLLERASIRDTFYAYVFDRAVPTPKAWEAYQILRTLFDETDVAMRTKLMEEFFARGRSDMGTHVFGHMRSHNLPSHRPTLSTYVSIFLNIARLSDLESLGMVHNMLKLDPNIEPNTLLYNALMLAYASTGDGDHALEFWDDITNSEEGPSYRSLEIVMRACEMTPFGDLRAREIWDRMRRMEIEITQGVWGAYVGALAGRGKLEDAKAVVEGGEVDFGLKPDALTLGIFYNAIPGRNRKEEVAEWAKAMYPEPWAELEKVGQREHVEGWSLFNIEREWKA</sequence>
<accession>A0A8H8R6A5</accession>
<evidence type="ECO:0000256" key="2">
    <source>
        <dbReference type="ARBA" id="ARBA00022737"/>
    </source>
</evidence>
<organism evidence="6 7">
    <name type="scientific">Lachnellula hyalina</name>
    <dbReference type="NCBI Taxonomy" id="1316788"/>
    <lineage>
        <taxon>Eukaryota</taxon>
        <taxon>Fungi</taxon>
        <taxon>Dikarya</taxon>
        <taxon>Ascomycota</taxon>
        <taxon>Pezizomycotina</taxon>
        <taxon>Leotiomycetes</taxon>
        <taxon>Helotiales</taxon>
        <taxon>Lachnaceae</taxon>
        <taxon>Lachnellula</taxon>
    </lineage>
</organism>
<dbReference type="InterPro" id="IPR002885">
    <property type="entry name" value="PPR_rpt"/>
</dbReference>
<evidence type="ECO:0000313" key="7">
    <source>
        <dbReference type="Proteomes" id="UP000431533"/>
    </source>
</evidence>
<evidence type="ECO:0000256" key="3">
    <source>
        <dbReference type="ARBA" id="ARBA00044493"/>
    </source>
</evidence>
<dbReference type="PROSITE" id="PS51375">
    <property type="entry name" value="PPR"/>
    <property type="match status" value="1"/>
</dbReference>
<keyword evidence="7" id="KW-1185">Reference proteome</keyword>
<dbReference type="InterPro" id="IPR011990">
    <property type="entry name" value="TPR-like_helical_dom_sf"/>
</dbReference>
<feature type="repeat" description="PPR" evidence="5">
    <location>
        <begin position="629"/>
        <end position="663"/>
    </location>
</feature>
<comment type="function">
    <text evidence="3">Regulates mitochondrial small subunit maturation by controlling 15S rRNA 5'-end processing. Localizes to the 5' precursor of the 15S rRNA in a position that is subsequently occupied by mS47 in the mature yeast mtSSU. Uses structure and sequence-specific RNA recognition, binding to a single-stranded region of the precursor and specifically recognizing bases -6 to -1. The exchange of Ccm1 for mS47 is coupled to the irreversible removal of precursor rRNA that is accompanied by conformational changes of the mitoribosomal proteins uS5m and mS26. These conformational changes signal completion of 5'-end rRNA processing through protection of the mature 5'-end of the 15S rRNA and stabilization of mS47. The removal of the 5' precursor together with the dissociation of Ccm1 may be catalyzed by the 5'-3' exoribonuclease Pet127. Involved in the specific removal of group I introns in mitochondrial encoded transcripts.</text>
</comment>
<gene>
    <name evidence="6" type="primary">cia84</name>
    <name evidence="6" type="ORF">LHYA1_G002913</name>
</gene>
<evidence type="ECO:0000256" key="1">
    <source>
        <dbReference type="ARBA" id="ARBA00006192"/>
    </source>
</evidence>
<dbReference type="OrthoDB" id="185373at2759"/>
<dbReference type="AlphaFoldDB" id="A0A8H8R6A5"/>
<proteinExistence type="inferred from homology"/>
<name>A0A8H8R6A5_9HELO</name>
<evidence type="ECO:0000256" key="5">
    <source>
        <dbReference type="PROSITE-ProRule" id="PRU00708"/>
    </source>
</evidence>
<dbReference type="GeneID" id="41983111"/>
<reference evidence="6 7" key="1">
    <citation type="submission" date="2018-05" db="EMBL/GenBank/DDBJ databases">
        <title>Genome sequencing and assembly of the regulated plant pathogen Lachnellula willkommii and related sister species for the development of diagnostic species identification markers.</title>
        <authorList>
            <person name="Giroux E."/>
            <person name="Bilodeau G."/>
        </authorList>
    </citation>
    <scope>NUCLEOTIDE SEQUENCE [LARGE SCALE GENOMIC DNA]</scope>
    <source>
        <strain evidence="6 7">CBS 185.66</strain>
    </source>
</reference>
<comment type="subunit">
    <text evidence="4">Binds to mitochondrial small subunit 15S rRNA.</text>
</comment>
<dbReference type="PANTHER" id="PTHR47447">
    <property type="entry name" value="OS03G0856100 PROTEIN"/>
    <property type="match status" value="1"/>
</dbReference>
<dbReference type="Gene3D" id="1.25.40.10">
    <property type="entry name" value="Tetratricopeptide repeat domain"/>
    <property type="match status" value="2"/>
</dbReference>
<keyword evidence="2" id="KW-0677">Repeat</keyword>
<evidence type="ECO:0000256" key="4">
    <source>
        <dbReference type="ARBA" id="ARBA00044511"/>
    </source>
</evidence>
<dbReference type="EMBL" id="QGMH01000020">
    <property type="protein sequence ID" value="TVY29234.1"/>
    <property type="molecule type" value="Genomic_DNA"/>
</dbReference>
<dbReference type="PANTHER" id="PTHR47447:SF17">
    <property type="entry name" value="OS12G0638900 PROTEIN"/>
    <property type="match status" value="1"/>
</dbReference>
<protein>
    <submittedName>
        <fullName evidence="6">Complex I intermediate-associated protein 84, mitochondrial</fullName>
    </submittedName>
</protein>
<comment type="caution">
    <text evidence="6">The sequence shown here is derived from an EMBL/GenBank/DDBJ whole genome shotgun (WGS) entry which is preliminary data.</text>
</comment>
<dbReference type="Proteomes" id="UP000431533">
    <property type="component" value="Unassembled WGS sequence"/>
</dbReference>